<organism evidence="7 8">
    <name type="scientific">Aspergillus coremiiformis</name>
    <dbReference type="NCBI Taxonomy" id="138285"/>
    <lineage>
        <taxon>Eukaryota</taxon>
        <taxon>Fungi</taxon>
        <taxon>Dikarya</taxon>
        <taxon>Ascomycota</taxon>
        <taxon>Pezizomycotina</taxon>
        <taxon>Eurotiomycetes</taxon>
        <taxon>Eurotiomycetidae</taxon>
        <taxon>Eurotiales</taxon>
        <taxon>Aspergillaceae</taxon>
        <taxon>Aspergillus</taxon>
        <taxon>Aspergillus subgen. Circumdati</taxon>
    </lineage>
</organism>
<keyword evidence="6" id="KW-0057">Aromatic amino acid biosynthesis</keyword>
<feature type="binding site" evidence="5">
    <location>
        <position position="308"/>
    </location>
    <ligand>
        <name>phosphoenolpyruvate</name>
        <dbReference type="ChEBI" id="CHEBI:58702"/>
    </ligand>
</feature>
<dbReference type="Pfam" id="PF01474">
    <property type="entry name" value="DAHP_synth_2"/>
    <property type="match status" value="1"/>
</dbReference>
<comment type="similarity">
    <text evidence="2 6">Belongs to the class-II DAHP synthase family.</text>
</comment>
<dbReference type="AlphaFoldDB" id="A0A5N6YV28"/>
<feature type="binding site" evidence="5">
    <location>
        <position position="413"/>
    </location>
    <ligand>
        <name>Mn(2+)</name>
        <dbReference type="ChEBI" id="CHEBI:29035"/>
    </ligand>
</feature>
<keyword evidence="8" id="KW-1185">Reference proteome</keyword>
<dbReference type="Proteomes" id="UP000327118">
    <property type="component" value="Unassembled WGS sequence"/>
</dbReference>
<feature type="binding site" evidence="5">
    <location>
        <position position="443"/>
    </location>
    <ligand>
        <name>Mn(2+)</name>
        <dbReference type="ChEBI" id="CHEBI:29035"/>
    </ligand>
</feature>
<keyword evidence="6" id="KW-0028">Amino-acid biosynthesis</keyword>
<evidence type="ECO:0000256" key="4">
    <source>
        <dbReference type="ARBA" id="ARBA00047508"/>
    </source>
</evidence>
<dbReference type="InterPro" id="IPR002480">
    <property type="entry name" value="DAHP_synth_2"/>
</dbReference>
<feature type="binding site" evidence="5">
    <location>
        <position position="371"/>
    </location>
    <ligand>
        <name>Mn(2+)</name>
        <dbReference type="ChEBI" id="CHEBI:29035"/>
    </ligand>
</feature>
<accession>A0A5N6YV28</accession>
<keyword evidence="5" id="KW-0170">Cobalt</keyword>
<dbReference type="OrthoDB" id="2338at2759"/>
<protein>
    <recommendedName>
        <fullName evidence="6">Phospho-2-dehydro-3-deoxyheptonate aldolase</fullName>
        <ecNumber evidence="6">2.5.1.54</ecNumber>
    </recommendedName>
</protein>
<name>A0A5N6YV28_9EURO</name>
<gene>
    <name evidence="7" type="ORF">BDV28DRAFT_141509</name>
</gene>
<dbReference type="EMBL" id="ML739321">
    <property type="protein sequence ID" value="KAE8349301.1"/>
    <property type="molecule type" value="Genomic_DNA"/>
</dbReference>
<evidence type="ECO:0000256" key="6">
    <source>
        <dbReference type="RuleBase" id="RU363071"/>
    </source>
</evidence>
<evidence type="ECO:0000256" key="5">
    <source>
        <dbReference type="PIRSR" id="PIRSR602480-1"/>
    </source>
</evidence>
<dbReference type="UniPathway" id="UPA00053">
    <property type="reaction ID" value="UER00084"/>
</dbReference>
<dbReference type="Gene3D" id="3.20.20.70">
    <property type="entry name" value="Aldolase class I"/>
    <property type="match status" value="2"/>
</dbReference>
<dbReference type="InterPro" id="IPR013785">
    <property type="entry name" value="Aldolase_TIM"/>
</dbReference>
<comment type="cofactor">
    <cofactor evidence="5">
        <name>Mn(2+)</name>
        <dbReference type="ChEBI" id="CHEBI:29035"/>
    </cofactor>
    <cofactor evidence="5">
        <name>Co(2+)</name>
        <dbReference type="ChEBI" id="CHEBI:48828"/>
    </cofactor>
    <cofactor evidence="5">
        <name>Cd(2+)</name>
        <dbReference type="ChEBI" id="CHEBI:48775"/>
    </cofactor>
    <text evidence="5">Binds 1 divalent cation per subunit. The enzyme is active with manganese, cobalt or cadmium ions.</text>
</comment>
<keyword evidence="5" id="KW-0104">Cadmium</keyword>
<evidence type="ECO:0000313" key="7">
    <source>
        <dbReference type="EMBL" id="KAE8349301.1"/>
    </source>
</evidence>
<feature type="binding site" evidence="5">
    <location>
        <position position="68"/>
    </location>
    <ligand>
        <name>Mn(2+)</name>
        <dbReference type="ChEBI" id="CHEBI:29035"/>
    </ligand>
</feature>
<sequence length="472" mass="52043">MDPWTPSSWASKPIKQDVVYHDDKGVQGALDKLHKLPPLVTRQEIINLKKSLRNVALGKAFVLQGGDCAELFDYCNQDMIEAKVKLLLQMSLVLVWGANKPVVRIARIAGQFAKPRSSPMEVVNGVEMPSFRGDNINGFDATPESRTPDPSRLVSAYFHSAATLNYLRASLTSGLADLHSPLDWGLGHVITPTIKEKYERIVNRVKDALRFMQTVGIDTDRGVETVDIYTSHEGLLLEYEQSLTRLLKNPPTETTHSAQAPSVVTAPAPQQSYFATSAHFLWIGDRTRQLDGAHIEFFRGIANPIGIKIGPSMLPDELVRILDVVNPTREIGKVTLISRYGAQKIAQHLPGHIAAVHASGHLPVWQCDPMHGNTQSTPSGVKTRHFTDILSELRQALEIHKAAGSFLGGMHLELTGEAVTECVGGAGGLTEENLSERYTTFCDPRLNEKQALELAFLVAGFYREMEEETNSI</sequence>
<dbReference type="PANTHER" id="PTHR21337:SF0">
    <property type="entry name" value="PHOSPHO-2-DEHYDRO-3-DEOXYHEPTONATE ALDOLASE"/>
    <property type="match status" value="1"/>
</dbReference>
<keyword evidence="5" id="KW-0464">Manganese</keyword>
<keyword evidence="3 6" id="KW-0808">Transferase</keyword>
<evidence type="ECO:0000313" key="8">
    <source>
        <dbReference type="Proteomes" id="UP000327118"/>
    </source>
</evidence>
<feature type="binding site" evidence="5">
    <location>
        <position position="107"/>
    </location>
    <ligand>
        <name>phosphoenolpyruvate</name>
        <dbReference type="ChEBI" id="CHEBI:58702"/>
    </ligand>
</feature>
<dbReference type="EC" id="2.5.1.54" evidence="6"/>
<comment type="catalytic activity">
    <reaction evidence="4 6">
        <text>D-erythrose 4-phosphate + phosphoenolpyruvate + H2O = 7-phospho-2-dehydro-3-deoxy-D-arabino-heptonate + phosphate</text>
        <dbReference type="Rhea" id="RHEA:14717"/>
        <dbReference type="ChEBI" id="CHEBI:15377"/>
        <dbReference type="ChEBI" id="CHEBI:16897"/>
        <dbReference type="ChEBI" id="CHEBI:43474"/>
        <dbReference type="ChEBI" id="CHEBI:58394"/>
        <dbReference type="ChEBI" id="CHEBI:58702"/>
        <dbReference type="EC" id="2.5.1.54"/>
    </reaction>
</comment>
<proteinExistence type="inferred from homology"/>
<dbReference type="SUPFAM" id="SSF51569">
    <property type="entry name" value="Aldolase"/>
    <property type="match status" value="1"/>
</dbReference>
<feature type="binding site" evidence="5">
    <location>
        <position position="339"/>
    </location>
    <ligand>
        <name>phosphoenolpyruvate</name>
        <dbReference type="ChEBI" id="CHEBI:58702"/>
    </ligand>
</feature>
<reference evidence="8" key="1">
    <citation type="submission" date="2019-04" db="EMBL/GenBank/DDBJ databases">
        <title>Friends and foes A comparative genomics studyof 23 Aspergillus species from section Flavi.</title>
        <authorList>
            <consortium name="DOE Joint Genome Institute"/>
            <person name="Kjaerbolling I."/>
            <person name="Vesth T."/>
            <person name="Frisvad J.C."/>
            <person name="Nybo J.L."/>
            <person name="Theobald S."/>
            <person name="Kildgaard S."/>
            <person name="Isbrandt T."/>
            <person name="Kuo A."/>
            <person name="Sato A."/>
            <person name="Lyhne E.K."/>
            <person name="Kogle M.E."/>
            <person name="Wiebenga A."/>
            <person name="Kun R.S."/>
            <person name="Lubbers R.J."/>
            <person name="Makela M.R."/>
            <person name="Barry K."/>
            <person name="Chovatia M."/>
            <person name="Clum A."/>
            <person name="Daum C."/>
            <person name="Haridas S."/>
            <person name="He G."/>
            <person name="LaButti K."/>
            <person name="Lipzen A."/>
            <person name="Mondo S."/>
            <person name="Riley R."/>
            <person name="Salamov A."/>
            <person name="Simmons B.A."/>
            <person name="Magnuson J.K."/>
            <person name="Henrissat B."/>
            <person name="Mortensen U.H."/>
            <person name="Larsen T.O."/>
            <person name="Devries R.P."/>
            <person name="Grigoriev I.V."/>
            <person name="Machida M."/>
            <person name="Baker S.E."/>
            <person name="Andersen M.R."/>
        </authorList>
    </citation>
    <scope>NUCLEOTIDE SEQUENCE [LARGE SCALE GENOMIC DNA]</scope>
    <source>
        <strain evidence="8">CBS 553.77</strain>
    </source>
</reference>
<comment type="pathway">
    <text evidence="1 6">Metabolic intermediate biosynthesis; chorismate biosynthesis; chorismate from D-erythrose 4-phosphate and phosphoenolpyruvate: step 1/7.</text>
</comment>
<dbReference type="GO" id="GO:0009423">
    <property type="term" value="P:chorismate biosynthetic process"/>
    <property type="evidence" value="ECO:0007669"/>
    <property type="project" value="UniProtKB-UniPathway"/>
</dbReference>
<evidence type="ECO:0000256" key="2">
    <source>
        <dbReference type="ARBA" id="ARBA00008911"/>
    </source>
</evidence>
<dbReference type="GO" id="GO:0008652">
    <property type="term" value="P:amino acid biosynthetic process"/>
    <property type="evidence" value="ECO:0007669"/>
    <property type="project" value="UniProtKB-KW"/>
</dbReference>
<dbReference type="PANTHER" id="PTHR21337">
    <property type="entry name" value="PHOSPHO-2-DEHYDRO-3-DEOXYHEPTONATE ALDOLASE 1, 2"/>
    <property type="match status" value="1"/>
</dbReference>
<dbReference type="GO" id="GO:0009073">
    <property type="term" value="P:aromatic amino acid family biosynthetic process"/>
    <property type="evidence" value="ECO:0007669"/>
    <property type="project" value="UniProtKB-KW"/>
</dbReference>
<evidence type="ECO:0000256" key="1">
    <source>
        <dbReference type="ARBA" id="ARBA00004688"/>
    </source>
</evidence>
<evidence type="ECO:0000256" key="3">
    <source>
        <dbReference type="ARBA" id="ARBA00022679"/>
    </source>
</evidence>
<dbReference type="GO" id="GO:0003849">
    <property type="term" value="F:3-deoxy-7-phosphoheptulonate synthase activity"/>
    <property type="evidence" value="ECO:0007669"/>
    <property type="project" value="UniProtKB-EC"/>
</dbReference>